<dbReference type="InterPro" id="IPR053274">
    <property type="entry name" value="Fluconazole_resistance"/>
</dbReference>
<evidence type="ECO:0000259" key="2">
    <source>
        <dbReference type="Pfam" id="PF13259"/>
    </source>
</evidence>
<evidence type="ECO:0000313" key="4">
    <source>
        <dbReference type="Proteomes" id="UP001375240"/>
    </source>
</evidence>
<keyword evidence="4" id="KW-1185">Reference proteome</keyword>
<evidence type="ECO:0000256" key="1">
    <source>
        <dbReference type="SAM" id="MobiDB-lite"/>
    </source>
</evidence>
<evidence type="ECO:0000313" key="3">
    <source>
        <dbReference type="EMBL" id="KAK6359349.1"/>
    </source>
</evidence>
<feature type="region of interest" description="Disordered" evidence="1">
    <location>
        <begin position="133"/>
        <end position="299"/>
    </location>
</feature>
<feature type="region of interest" description="Disordered" evidence="1">
    <location>
        <begin position="1"/>
        <end position="104"/>
    </location>
</feature>
<dbReference type="Pfam" id="PF13259">
    <property type="entry name" value="clamp_Gag1-like"/>
    <property type="match status" value="1"/>
</dbReference>
<reference evidence="3 4" key="1">
    <citation type="submission" date="2019-10" db="EMBL/GenBank/DDBJ databases">
        <authorList>
            <person name="Palmer J.M."/>
        </authorList>
    </citation>
    <scope>NUCLEOTIDE SEQUENCE [LARGE SCALE GENOMIC DNA]</scope>
    <source>
        <strain evidence="3 4">TWF696</strain>
    </source>
</reference>
<protein>
    <recommendedName>
        <fullName evidence="2">Gag1-like clamp domain-containing protein</fullName>
    </recommendedName>
</protein>
<dbReference type="InterPro" id="IPR025124">
    <property type="entry name" value="Gag1-like_clamp"/>
</dbReference>
<dbReference type="AlphaFoldDB" id="A0AAV9VBX6"/>
<feature type="compositionally biased region" description="Low complexity" evidence="1">
    <location>
        <begin position="73"/>
        <end position="100"/>
    </location>
</feature>
<dbReference type="EMBL" id="JAVHNQ010000001">
    <property type="protein sequence ID" value="KAK6359349.1"/>
    <property type="molecule type" value="Genomic_DNA"/>
</dbReference>
<gene>
    <name evidence="3" type="ORF">TWF696_000510</name>
</gene>
<comment type="caution">
    <text evidence="3">The sequence shown here is derived from an EMBL/GenBank/DDBJ whole genome shotgun (WGS) entry which is preliminary data.</text>
</comment>
<name>A0AAV9VBX6_9PEZI</name>
<feature type="compositionally biased region" description="Low complexity" evidence="1">
    <location>
        <begin position="137"/>
        <end position="165"/>
    </location>
</feature>
<dbReference type="Proteomes" id="UP001375240">
    <property type="component" value="Unassembled WGS sequence"/>
</dbReference>
<organism evidence="3 4">
    <name type="scientific">Orbilia brochopaga</name>
    <dbReference type="NCBI Taxonomy" id="3140254"/>
    <lineage>
        <taxon>Eukaryota</taxon>
        <taxon>Fungi</taxon>
        <taxon>Dikarya</taxon>
        <taxon>Ascomycota</taxon>
        <taxon>Pezizomycotina</taxon>
        <taxon>Orbiliomycetes</taxon>
        <taxon>Orbiliales</taxon>
        <taxon>Orbiliaceae</taxon>
        <taxon>Orbilia</taxon>
    </lineage>
</organism>
<feature type="compositionally biased region" description="Acidic residues" evidence="1">
    <location>
        <begin position="226"/>
        <end position="241"/>
    </location>
</feature>
<dbReference type="PANTHER" id="PTHR28065:SF1">
    <property type="entry name" value="DUF4050 DOMAIN-CONTAINING PROTEIN"/>
    <property type="match status" value="1"/>
</dbReference>
<feature type="compositionally biased region" description="Basic and acidic residues" evidence="1">
    <location>
        <begin position="287"/>
        <end position="299"/>
    </location>
</feature>
<dbReference type="PANTHER" id="PTHR28065">
    <property type="entry name" value="FREQUENIN"/>
    <property type="match status" value="1"/>
</dbReference>
<feature type="compositionally biased region" description="Basic and acidic residues" evidence="1">
    <location>
        <begin position="242"/>
        <end position="257"/>
    </location>
</feature>
<feature type="compositionally biased region" description="Low complexity" evidence="1">
    <location>
        <begin position="21"/>
        <end position="31"/>
    </location>
</feature>
<accession>A0AAV9VBX6</accession>
<sequence>MLRPTTTTEIPPPSAPRDISTPKPSSSSASRSKTRRTPSFLFDSPPSAPLAPTTSNATATSTSKPAKSKTRDSILASPASSSPRRSFFPSPTRSSFSSSGNSGGGFAGGIFSLSSLLARMPGATSIVPILSSHHSDATAAKQAASSTTPPSAAAGSSSSKMTGSGSKDKPSEPARLTAAEKQDAVRSAQAILATIGKQWDWHEELRKNKRRRTGATDPPASGAVSDDSDDDDDDADPDADDREYRSRDESESDDGRQGKSAKSVYPDDEPRSAYRFHGPDTIGAAKPTREERKARRRQELEDEMKWNEGLRIWVERRDLWTQADSHGRVPIGKSRFQDNPFYNAVVPEAYPQLYQRIIIKGNTPSIPINLQHMTNALIEGWKADGQWPPKPTKPEPSITRKKAVAVGESMVKRVFGIGR</sequence>
<feature type="compositionally biased region" description="Low complexity" evidence="1">
    <location>
        <begin position="50"/>
        <end position="65"/>
    </location>
</feature>
<feature type="domain" description="Gag1-like clamp" evidence="2">
    <location>
        <begin position="272"/>
        <end position="388"/>
    </location>
</feature>
<feature type="compositionally biased region" description="Basic and acidic residues" evidence="1">
    <location>
        <begin position="166"/>
        <end position="184"/>
    </location>
</feature>
<proteinExistence type="predicted"/>